<evidence type="ECO:0000256" key="1">
    <source>
        <dbReference type="ARBA" id="ARBA00006754"/>
    </source>
</evidence>
<dbReference type="Proteomes" id="UP000460558">
    <property type="component" value="Unassembled WGS sequence"/>
</dbReference>
<dbReference type="InterPro" id="IPR041522">
    <property type="entry name" value="CdaR_GGDEF"/>
</dbReference>
<evidence type="ECO:0000259" key="3">
    <source>
        <dbReference type="Pfam" id="PF17853"/>
    </source>
</evidence>
<dbReference type="Pfam" id="PF13556">
    <property type="entry name" value="HTH_30"/>
    <property type="match status" value="1"/>
</dbReference>
<evidence type="ECO:0000313" key="5">
    <source>
        <dbReference type="Proteomes" id="UP000460558"/>
    </source>
</evidence>
<name>A0ABW9NWV2_9ACTN</name>
<keyword evidence="5" id="KW-1185">Reference proteome</keyword>
<protein>
    <recommendedName>
        <fullName evidence="6">PucR family transcriptional regulator</fullName>
    </recommendedName>
</protein>
<dbReference type="InterPro" id="IPR051448">
    <property type="entry name" value="CdaR-like_regulators"/>
</dbReference>
<evidence type="ECO:0008006" key="6">
    <source>
        <dbReference type="Google" id="ProtNLM"/>
    </source>
</evidence>
<dbReference type="Gene3D" id="1.10.10.2840">
    <property type="entry name" value="PucR C-terminal helix-turn-helix domain"/>
    <property type="match status" value="1"/>
</dbReference>
<sequence>MFVQAAGLGHELHRPHRVAVLRWPGTIARAAVGDAVERAAGRLGLDVLTGVRGETAVALLAGRDTGGEALYRAVSDELGTAAGAVGVGGPCEDCADLPHSYDDAVRALTVRRRSHEPHGGTGFEELGLCRMMGAGDGEREADRFVREWLGPLLDYDARHTTGLTATLSYYLESGGSYDATAEALRIHRSTVRYRLQRIREVTGHDLGDVDTRLNLHVASRIHHVLDRPR</sequence>
<gene>
    <name evidence="4" type="ORF">FFZ77_19785</name>
</gene>
<reference evidence="4 5" key="1">
    <citation type="submission" date="2019-06" db="EMBL/GenBank/DDBJ databases">
        <title>Comparative genomics and metabolomics analyses of clavulanic acid producing Streptomyces species provides insight into specialized metabolism and evolution of beta-lactam biosynthetic gene clusters.</title>
        <authorList>
            <person name="Moore M.A."/>
            <person name="Cruz-Morales P."/>
            <person name="Barona Gomez F."/>
            <person name="Kapil T."/>
        </authorList>
    </citation>
    <scope>NUCLEOTIDE SEQUENCE [LARGE SCALE GENOMIC DNA]</scope>
    <source>
        <strain evidence="4 5">T-272</strain>
    </source>
</reference>
<dbReference type="InterPro" id="IPR025736">
    <property type="entry name" value="PucR_C-HTH_dom"/>
</dbReference>
<organism evidence="4 5">
    <name type="scientific">Streptomyces katsurahamanus</name>
    <dbReference type="NCBI Taxonomy" id="2577098"/>
    <lineage>
        <taxon>Bacteria</taxon>
        <taxon>Bacillati</taxon>
        <taxon>Actinomycetota</taxon>
        <taxon>Actinomycetes</taxon>
        <taxon>Kitasatosporales</taxon>
        <taxon>Streptomycetaceae</taxon>
        <taxon>Streptomyces</taxon>
    </lineage>
</organism>
<dbReference type="PANTHER" id="PTHR33744:SF1">
    <property type="entry name" value="DNA-BINDING TRANSCRIPTIONAL ACTIVATOR ADER"/>
    <property type="match status" value="1"/>
</dbReference>
<feature type="domain" description="CdaR GGDEF-like" evidence="3">
    <location>
        <begin position="4"/>
        <end position="110"/>
    </location>
</feature>
<comment type="caution">
    <text evidence="4">The sequence shown here is derived from an EMBL/GenBank/DDBJ whole genome shotgun (WGS) entry which is preliminary data.</text>
</comment>
<evidence type="ECO:0000259" key="2">
    <source>
        <dbReference type="Pfam" id="PF13556"/>
    </source>
</evidence>
<feature type="domain" description="PucR C-terminal helix-turn-helix" evidence="2">
    <location>
        <begin position="163"/>
        <end position="221"/>
    </location>
</feature>
<proteinExistence type="inferred from homology"/>
<accession>A0ABW9NWV2</accession>
<dbReference type="PANTHER" id="PTHR33744">
    <property type="entry name" value="CARBOHYDRATE DIACID REGULATOR"/>
    <property type="match status" value="1"/>
</dbReference>
<dbReference type="InterPro" id="IPR042070">
    <property type="entry name" value="PucR_C-HTH_sf"/>
</dbReference>
<dbReference type="EMBL" id="VDEQ01000216">
    <property type="protein sequence ID" value="MQS37787.1"/>
    <property type="molecule type" value="Genomic_DNA"/>
</dbReference>
<comment type="similarity">
    <text evidence="1">Belongs to the CdaR family.</text>
</comment>
<evidence type="ECO:0000313" key="4">
    <source>
        <dbReference type="EMBL" id="MQS37787.1"/>
    </source>
</evidence>
<dbReference type="Pfam" id="PF17853">
    <property type="entry name" value="GGDEF_2"/>
    <property type="match status" value="1"/>
</dbReference>